<protein>
    <recommendedName>
        <fullName evidence="8">Fido domain-containing protein</fullName>
    </recommendedName>
</protein>
<evidence type="ECO:0000259" key="5">
    <source>
        <dbReference type="PROSITE" id="PS51459"/>
    </source>
</evidence>
<dbReference type="PANTHER" id="PTHR13504">
    <property type="entry name" value="FIDO DOMAIN-CONTAINING PROTEIN DDB_G0283145"/>
    <property type="match status" value="1"/>
</dbReference>
<dbReference type="GO" id="GO:0005524">
    <property type="term" value="F:ATP binding"/>
    <property type="evidence" value="ECO:0007669"/>
    <property type="project" value="UniProtKB-KW"/>
</dbReference>
<name>A0A0G0T5N8_9BACT</name>
<dbReference type="PROSITE" id="PS50987">
    <property type="entry name" value="HTH_ARSR_2"/>
    <property type="match status" value="1"/>
</dbReference>
<dbReference type="SUPFAM" id="SSF140931">
    <property type="entry name" value="Fic-like"/>
    <property type="match status" value="1"/>
</dbReference>
<dbReference type="EMBL" id="LBYB01000002">
    <property type="protein sequence ID" value="KKR42455.1"/>
    <property type="molecule type" value="Genomic_DNA"/>
</dbReference>
<feature type="domain" description="HTH arsR-type" evidence="4">
    <location>
        <begin position="273"/>
        <end position="350"/>
    </location>
</feature>
<reference evidence="6 7" key="1">
    <citation type="journal article" date="2015" name="Nature">
        <title>rRNA introns, odd ribosomes, and small enigmatic genomes across a large radiation of phyla.</title>
        <authorList>
            <person name="Brown C.T."/>
            <person name="Hug L.A."/>
            <person name="Thomas B.C."/>
            <person name="Sharon I."/>
            <person name="Castelle C.J."/>
            <person name="Singh A."/>
            <person name="Wilkins M.J."/>
            <person name="Williams K.H."/>
            <person name="Banfield J.F."/>
        </authorList>
    </citation>
    <scope>NUCLEOTIDE SEQUENCE [LARGE SCALE GENOMIC DNA]</scope>
</reference>
<dbReference type="Pfam" id="PF02661">
    <property type="entry name" value="Fic"/>
    <property type="match status" value="1"/>
</dbReference>
<feature type="binding site" evidence="2">
    <location>
        <begin position="232"/>
        <end position="233"/>
    </location>
    <ligand>
        <name>ATP</name>
        <dbReference type="ChEBI" id="CHEBI:30616"/>
    </ligand>
</feature>
<evidence type="ECO:0000313" key="6">
    <source>
        <dbReference type="EMBL" id="KKR42455.1"/>
    </source>
</evidence>
<keyword evidence="2" id="KW-0067">ATP-binding</keyword>
<dbReference type="SUPFAM" id="SSF46785">
    <property type="entry name" value="Winged helix' DNA-binding domain"/>
    <property type="match status" value="1"/>
</dbReference>
<evidence type="ECO:0000313" key="7">
    <source>
        <dbReference type="Proteomes" id="UP000034881"/>
    </source>
</evidence>
<dbReference type="InterPro" id="IPR036597">
    <property type="entry name" value="Fido-like_dom_sf"/>
</dbReference>
<dbReference type="PROSITE" id="PS51459">
    <property type="entry name" value="FIDO"/>
    <property type="match status" value="1"/>
</dbReference>
<comment type="caution">
    <text evidence="6">The sequence shown here is derived from an EMBL/GenBank/DDBJ whole genome shotgun (WGS) entry which is preliminary data.</text>
</comment>
<accession>A0A0G0T5N8</accession>
<feature type="binding site" evidence="2">
    <location>
        <begin position="194"/>
        <end position="201"/>
    </location>
    <ligand>
        <name>ATP</name>
        <dbReference type="ChEBI" id="CHEBI:30616"/>
    </ligand>
</feature>
<organism evidence="6 7">
    <name type="scientific">Candidatus Daviesbacteria bacterium GW2011_GWC2_40_12</name>
    <dbReference type="NCBI Taxonomy" id="1618431"/>
    <lineage>
        <taxon>Bacteria</taxon>
        <taxon>Candidatus Daviesiibacteriota</taxon>
    </lineage>
</organism>
<dbReference type="Gene3D" id="1.10.10.10">
    <property type="entry name" value="Winged helix-like DNA-binding domain superfamily/Winged helix DNA-binding domain"/>
    <property type="match status" value="1"/>
</dbReference>
<keyword evidence="2" id="KW-0547">Nucleotide-binding</keyword>
<proteinExistence type="predicted"/>
<dbReference type="PANTHER" id="PTHR13504:SF38">
    <property type="entry name" value="FIDO DOMAIN-CONTAINING PROTEIN"/>
    <property type="match status" value="1"/>
</dbReference>
<feature type="active site" evidence="1">
    <location>
        <position position="190"/>
    </location>
</feature>
<dbReference type="InterPro" id="IPR001845">
    <property type="entry name" value="HTH_ArsR_DNA-bd_dom"/>
</dbReference>
<evidence type="ECO:0008006" key="8">
    <source>
        <dbReference type="Google" id="ProtNLM"/>
    </source>
</evidence>
<evidence type="ECO:0000256" key="3">
    <source>
        <dbReference type="PIRSR" id="PIRSR640198-3"/>
    </source>
</evidence>
<dbReference type="GO" id="GO:0003700">
    <property type="term" value="F:DNA-binding transcription factor activity"/>
    <property type="evidence" value="ECO:0007669"/>
    <property type="project" value="InterPro"/>
</dbReference>
<gene>
    <name evidence="6" type="ORF">UT77_C0002G0108</name>
</gene>
<feature type="domain" description="Fido" evidence="5">
    <location>
        <begin position="102"/>
        <end position="259"/>
    </location>
</feature>
<dbReference type="AlphaFoldDB" id="A0A0G0T5N8"/>
<dbReference type="InterPro" id="IPR040198">
    <property type="entry name" value="Fido_containing"/>
</dbReference>
<dbReference type="InterPro" id="IPR036390">
    <property type="entry name" value="WH_DNA-bd_sf"/>
</dbReference>
<dbReference type="Gene3D" id="1.10.3290.10">
    <property type="entry name" value="Fido-like domain"/>
    <property type="match status" value="1"/>
</dbReference>
<dbReference type="InterPro" id="IPR003812">
    <property type="entry name" value="Fido"/>
</dbReference>
<evidence type="ECO:0000259" key="4">
    <source>
        <dbReference type="PROSITE" id="PS50987"/>
    </source>
</evidence>
<dbReference type="InterPro" id="IPR036388">
    <property type="entry name" value="WH-like_DNA-bd_sf"/>
</dbReference>
<evidence type="ECO:0000256" key="1">
    <source>
        <dbReference type="PIRSR" id="PIRSR640198-1"/>
    </source>
</evidence>
<evidence type="ECO:0000256" key="2">
    <source>
        <dbReference type="PIRSR" id="PIRSR640198-2"/>
    </source>
</evidence>
<dbReference type="Proteomes" id="UP000034881">
    <property type="component" value="Unassembled WGS sequence"/>
</dbReference>
<sequence>MFDPKYTITTSILDKISKISEIKTIVERSRVLPQREIELRRQAIVKMVHTSTSIEGNKLAQFQVNKVLGGEKVMADPKSIDEVKNYQDALLLVDKLAEEKAFDIEDVLVIQKEVTKGVLEPRKSGYFRPSTVYVVNTVGNIDKIMYRPPSAKKVPALVFDLIAWLKKASREGLHPVISAGILHLEFASIHPFTDGNGRTTRLLTQLHLMQNSWDFRKILVLDEYYNQDRLEYYNALQIEKTYRERIGHDITSWLEYFTEGFLVEAMRVRDDIQSTGLDKVPGKGEQIFVDKDEIPLIEFLTTVGRITSDDVVDILKVAKRTAQLKLKRLIEKGLIKQEGAGVAIYYTLKS</sequence>
<feature type="site" description="Important for autoinhibition of adenylyltransferase activity" evidence="3">
    <location>
        <position position="55"/>
    </location>
</feature>